<dbReference type="SMART" id="SM00387">
    <property type="entry name" value="HATPase_c"/>
    <property type="match status" value="1"/>
</dbReference>
<dbReference type="Gene3D" id="2.130.10.10">
    <property type="entry name" value="YVTN repeat-like/Quinoprotein amine dehydrogenase"/>
    <property type="match status" value="2"/>
</dbReference>
<dbReference type="CDD" id="cd00082">
    <property type="entry name" value="HisKA"/>
    <property type="match status" value="1"/>
</dbReference>
<dbReference type="InterPro" id="IPR004358">
    <property type="entry name" value="Sig_transdc_His_kin-like_C"/>
</dbReference>
<proteinExistence type="predicted"/>
<dbReference type="InterPro" id="IPR036097">
    <property type="entry name" value="HisK_dim/P_sf"/>
</dbReference>
<dbReference type="SUPFAM" id="SSF46689">
    <property type="entry name" value="Homeodomain-like"/>
    <property type="match status" value="1"/>
</dbReference>
<evidence type="ECO:0000256" key="4">
    <source>
        <dbReference type="ARBA" id="ARBA00022679"/>
    </source>
</evidence>
<dbReference type="Gene3D" id="1.10.10.60">
    <property type="entry name" value="Homeodomain-like"/>
    <property type="match status" value="1"/>
</dbReference>
<evidence type="ECO:0000313" key="17">
    <source>
        <dbReference type="EMBL" id="KAA3809279.1"/>
    </source>
</evidence>
<dbReference type="Gene3D" id="1.10.287.130">
    <property type="match status" value="1"/>
</dbReference>
<dbReference type="InterPro" id="IPR009057">
    <property type="entry name" value="Homeodomain-like_sf"/>
</dbReference>
<keyword evidence="13" id="KW-1133">Transmembrane helix</keyword>
<dbReference type="GO" id="GO:0043565">
    <property type="term" value="F:sequence-specific DNA binding"/>
    <property type="evidence" value="ECO:0007669"/>
    <property type="project" value="InterPro"/>
</dbReference>
<dbReference type="InterPro" id="IPR011110">
    <property type="entry name" value="Reg_prop"/>
</dbReference>
<evidence type="ECO:0000256" key="13">
    <source>
        <dbReference type="SAM" id="Phobius"/>
    </source>
</evidence>
<dbReference type="Pfam" id="PF00072">
    <property type="entry name" value="Response_reg"/>
    <property type="match status" value="1"/>
</dbReference>
<keyword evidence="3 12" id="KW-0597">Phosphoprotein</keyword>
<dbReference type="PROSITE" id="PS50109">
    <property type="entry name" value="HIS_KIN"/>
    <property type="match status" value="1"/>
</dbReference>
<dbReference type="EC" id="2.7.13.3" evidence="2"/>
<dbReference type="PANTHER" id="PTHR43547">
    <property type="entry name" value="TWO-COMPONENT HISTIDINE KINASE"/>
    <property type="match status" value="1"/>
</dbReference>
<protein>
    <recommendedName>
        <fullName evidence="2">histidine kinase</fullName>
        <ecNumber evidence="2">2.7.13.3</ecNumber>
    </recommendedName>
</protein>
<evidence type="ECO:0000259" key="14">
    <source>
        <dbReference type="PROSITE" id="PS01124"/>
    </source>
</evidence>
<reference evidence="18" key="2">
    <citation type="submission" date="2022-10" db="EMBL/GenBank/DDBJ databases">
        <title>Human gut microbiome strain richness.</title>
        <authorList>
            <person name="Chen-Liaw A."/>
        </authorList>
    </citation>
    <scope>NUCLEOTIDE SEQUENCE</scope>
    <source>
        <strain evidence="18">F7_m1001271B151109d0_201107</strain>
    </source>
</reference>
<dbReference type="Gene3D" id="3.30.565.10">
    <property type="entry name" value="Histidine kinase-like ATPase, C-terminal domain"/>
    <property type="match status" value="1"/>
</dbReference>
<feature type="domain" description="Histidine kinase" evidence="15">
    <location>
        <begin position="852"/>
        <end position="1072"/>
    </location>
</feature>
<dbReference type="Pfam" id="PF02518">
    <property type="entry name" value="HATPase_c"/>
    <property type="match status" value="1"/>
</dbReference>
<dbReference type="CDD" id="cd17574">
    <property type="entry name" value="REC_OmpR"/>
    <property type="match status" value="1"/>
</dbReference>
<dbReference type="PROSITE" id="PS50110">
    <property type="entry name" value="RESPONSE_REGULATORY"/>
    <property type="match status" value="1"/>
</dbReference>
<dbReference type="InterPro" id="IPR011123">
    <property type="entry name" value="Y_Y_Y"/>
</dbReference>
<keyword evidence="6" id="KW-0418">Kinase</keyword>
<dbReference type="PANTHER" id="PTHR43547:SF2">
    <property type="entry name" value="HYBRID SIGNAL TRANSDUCTION HISTIDINE KINASE C"/>
    <property type="match status" value="1"/>
</dbReference>
<evidence type="ECO:0000256" key="10">
    <source>
        <dbReference type="ARBA" id="ARBA00023125"/>
    </source>
</evidence>
<dbReference type="InterPro" id="IPR011006">
    <property type="entry name" value="CheY-like_superfamily"/>
</dbReference>
<dbReference type="GO" id="GO:0003700">
    <property type="term" value="F:DNA-binding transcription factor activity"/>
    <property type="evidence" value="ECO:0007669"/>
    <property type="project" value="InterPro"/>
</dbReference>
<keyword evidence="11" id="KW-0804">Transcription</keyword>
<sequence length="1368" mass="155756">MRSLNLIIIILFISSYPLTSAYAFFDKDIHLLTMQDGLVDNTVTCIYKDEDGFMWFGTNNGLSRYDGKAIKNFSPLETSIPVEEIVKLSGDYLGIVAGSRLYCFNRKQECFIPAVLEQKTEGVSALRLLPVDDTSFWAISGDKLQLYQWEEHALQSEYPGSLHIKLQKEFKLLSEKGESFSAICSDEGGGLCLATNSGYLLLFHPDNPQSYSKVLLEAEKPVRVTSILCKDEIVWISTISRGIIRYHKQNRRIDRLSYDATAKENQLSHTDVYQVIPIDNNRYLAVTWSGYTLLMPDKEHPQKLTTEIYNNTASQVQQNLETRMISAYYDPNGVLWIGTNGGGVMCSDLRSQFYSRFYQDRHNEICSITMDNDCFVWLATYHKGIMRSMEPYETGKRLQFSTVYSAAGDADETVLCSLKDAKGNLWFGNKNGELVAYDVKSRQFSVYTLIIDGNVSTSWVWALYMDAHGFLWIGTEQGLLLFEPKKGVCRRLPVEQKLNSKEKLVVRAIVQAEDGAIWLGTSNKGVCKVTVSASGDISAKIGYESKKNVESRSVRSLLVSSDGNLYIGYMDGFAILSPRQDSIRELYTTADGLCSNFIGCITEDGKGHIWLGSNSGISRYSRHQHLFYNYYIAGSNRSVLFANNTLFFGNNQSMTYFNPDDVDAYPVNERVLVTGLEVDNRPVEIGKKINNQIILNEGVSFINKIVLDNDNRDFSLTFNNLSYSKEQQKYNYRLLPYQENWLISDDGEKASYTNLPEGDYIFEVKNIYPDGQTGAVTALKIKILPHWSRTTLFRLFILLVVIGTVAYLVRLVRVRQRRLEREMQMKHELLTVNLEREKERQMRMERENFFTGVAHELRTPLTLILAPLQELMKQCNPLETFYKKLQVMYKNASSLHTLIDHLLYVQKIEAGMVKLQLSEADLVEVIKSVSEPFRQMAEIRGLRFEVSLPERKLLYWIDRVKIVSAIQNLLSNSFKYTSPGGSILLSVSHTRKDGQGYCQIAVSDTGIGIPVDLQKHVFESFITGENVPEMSTKIGIGLHIVKNTMDLHHGLVTLESMPGEGSTFVLYIPDGKEHFAKDAYEMVDCQQEYTAQNNEPEPFPLKPENSTQETAAKKSLLIVEDNEDVREYIRSLFISKYTVYEAGNGEEGVRMAKEKLPDLIISDVMMPVKDGFTCCREIRTQQETAHIPFLMLTAKAEDVDVLQGSRSGADDYMMKPFNPEILKAKVDNLILQREQLKRIYTKALMLKQKSEEGEQEDAFLLQLIHAIETNIPNENFNVKMLADQLNMSQPTLYRKVKQRSDLSVIDMIRSIRISKAASLILENRYSIQEITEMVGYSDSRTLRKHFTEHFGVSPSKYMGPPTRFPFSS</sequence>
<dbReference type="SUPFAM" id="SSF52172">
    <property type="entry name" value="CheY-like"/>
    <property type="match status" value="1"/>
</dbReference>
<dbReference type="KEGG" id="boa:Bovatus_03927"/>
<evidence type="ECO:0000313" key="18">
    <source>
        <dbReference type="EMBL" id="MDC2407648.1"/>
    </source>
</evidence>
<dbReference type="InterPro" id="IPR015943">
    <property type="entry name" value="WD40/YVTN_repeat-like_dom_sf"/>
</dbReference>
<dbReference type="InterPro" id="IPR036890">
    <property type="entry name" value="HATPase_C_sf"/>
</dbReference>
<name>A0A5M5ACG7_BACOV</name>
<evidence type="ECO:0000256" key="7">
    <source>
        <dbReference type="ARBA" id="ARBA00022840"/>
    </source>
</evidence>
<dbReference type="SMART" id="SM00448">
    <property type="entry name" value="REC"/>
    <property type="match status" value="1"/>
</dbReference>
<keyword evidence="5" id="KW-0547">Nucleotide-binding</keyword>
<evidence type="ECO:0000256" key="11">
    <source>
        <dbReference type="ARBA" id="ARBA00023163"/>
    </source>
</evidence>
<dbReference type="Pfam" id="PF00512">
    <property type="entry name" value="HisKA"/>
    <property type="match status" value="1"/>
</dbReference>
<dbReference type="GO" id="GO:0000155">
    <property type="term" value="F:phosphorelay sensor kinase activity"/>
    <property type="evidence" value="ECO:0007669"/>
    <property type="project" value="InterPro"/>
</dbReference>
<dbReference type="Pfam" id="PF12833">
    <property type="entry name" value="HTH_18"/>
    <property type="match status" value="1"/>
</dbReference>
<dbReference type="InterPro" id="IPR005467">
    <property type="entry name" value="His_kinase_dom"/>
</dbReference>
<dbReference type="PROSITE" id="PS00041">
    <property type="entry name" value="HTH_ARAC_FAMILY_1"/>
    <property type="match status" value="1"/>
</dbReference>
<dbReference type="Pfam" id="PF07495">
    <property type="entry name" value="Y_Y_Y"/>
    <property type="match status" value="1"/>
</dbReference>
<dbReference type="Gene3D" id="2.60.40.10">
    <property type="entry name" value="Immunoglobulins"/>
    <property type="match status" value="1"/>
</dbReference>
<dbReference type="RefSeq" id="WP_004299929.1">
    <property type="nucleotide sequence ID" value="NZ_BAABYJ010000002.1"/>
</dbReference>
<evidence type="ECO:0000256" key="9">
    <source>
        <dbReference type="ARBA" id="ARBA00023015"/>
    </source>
</evidence>
<evidence type="ECO:0000256" key="6">
    <source>
        <dbReference type="ARBA" id="ARBA00022777"/>
    </source>
</evidence>
<dbReference type="Proteomes" id="UP001214017">
    <property type="component" value="Unassembled WGS sequence"/>
</dbReference>
<feature type="domain" description="HTH araC/xylS-type" evidence="14">
    <location>
        <begin position="1261"/>
        <end position="1360"/>
    </location>
</feature>
<comment type="catalytic activity">
    <reaction evidence="1">
        <text>ATP + protein L-histidine = ADP + protein N-phospho-L-histidine.</text>
        <dbReference type="EC" id="2.7.13.3"/>
    </reaction>
</comment>
<feature type="domain" description="Response regulatory" evidence="16">
    <location>
        <begin position="1115"/>
        <end position="1230"/>
    </location>
</feature>
<evidence type="ECO:0000256" key="1">
    <source>
        <dbReference type="ARBA" id="ARBA00000085"/>
    </source>
</evidence>
<dbReference type="Proteomes" id="UP000460135">
    <property type="component" value="Unassembled WGS sequence"/>
</dbReference>
<dbReference type="InterPro" id="IPR003661">
    <property type="entry name" value="HisK_dim/P_dom"/>
</dbReference>
<keyword evidence="13" id="KW-0812">Transmembrane</keyword>
<dbReference type="Gene3D" id="3.40.50.2300">
    <property type="match status" value="1"/>
</dbReference>
<dbReference type="InterPro" id="IPR018062">
    <property type="entry name" value="HTH_AraC-typ_CS"/>
</dbReference>
<keyword evidence="10" id="KW-0238">DNA-binding</keyword>
<reference evidence="17 19" key="1">
    <citation type="journal article" date="2019" name="Nat. Med.">
        <title>A library of human gut bacterial isolates paired with longitudinal multiomics data enables mechanistic microbiome research.</title>
        <authorList>
            <person name="Poyet M."/>
            <person name="Groussin M."/>
            <person name="Gibbons S.M."/>
            <person name="Avila-Pacheco J."/>
            <person name="Jiang X."/>
            <person name="Kearney S.M."/>
            <person name="Perrotta A.R."/>
            <person name="Berdy B."/>
            <person name="Zhao S."/>
            <person name="Lieberman T.D."/>
            <person name="Swanson P.K."/>
            <person name="Smith M."/>
            <person name="Roesemann S."/>
            <person name="Alexander J.E."/>
            <person name="Rich S.A."/>
            <person name="Livny J."/>
            <person name="Vlamakis H."/>
            <person name="Clish C."/>
            <person name="Bullock K."/>
            <person name="Deik A."/>
            <person name="Scott J."/>
            <person name="Pierce K.A."/>
            <person name="Xavier R.J."/>
            <person name="Alm E.J."/>
        </authorList>
    </citation>
    <scope>NUCLEOTIDE SEQUENCE [LARGE SCALE GENOMIC DNA]</scope>
    <source>
        <strain evidence="17 19">BIOML-A183</strain>
    </source>
</reference>
<dbReference type="FunFam" id="3.30.565.10:FF:000037">
    <property type="entry name" value="Hybrid sensor histidine kinase/response regulator"/>
    <property type="match status" value="1"/>
</dbReference>
<dbReference type="EMBL" id="JAQNWR010000003">
    <property type="protein sequence ID" value="MDC2407648.1"/>
    <property type="molecule type" value="Genomic_DNA"/>
</dbReference>
<dbReference type="FunFam" id="1.10.10.60:FF:000284">
    <property type="entry name" value="Two-component system sensor histidine kinase/response regulator"/>
    <property type="match status" value="1"/>
</dbReference>
<dbReference type="InterPro" id="IPR003594">
    <property type="entry name" value="HATPase_dom"/>
</dbReference>
<evidence type="ECO:0000256" key="3">
    <source>
        <dbReference type="ARBA" id="ARBA00022553"/>
    </source>
</evidence>
<evidence type="ECO:0000256" key="5">
    <source>
        <dbReference type="ARBA" id="ARBA00022741"/>
    </source>
</evidence>
<keyword evidence="4" id="KW-0808">Transferase</keyword>
<evidence type="ECO:0000256" key="8">
    <source>
        <dbReference type="ARBA" id="ARBA00023012"/>
    </source>
</evidence>
<evidence type="ECO:0000259" key="16">
    <source>
        <dbReference type="PROSITE" id="PS50110"/>
    </source>
</evidence>
<dbReference type="GO" id="GO:0005524">
    <property type="term" value="F:ATP binding"/>
    <property type="evidence" value="ECO:0007669"/>
    <property type="project" value="UniProtKB-KW"/>
</dbReference>
<accession>A0A5M5ACG7</accession>
<dbReference type="SMART" id="SM00388">
    <property type="entry name" value="HisKA"/>
    <property type="match status" value="1"/>
</dbReference>
<dbReference type="SUPFAM" id="SSF47384">
    <property type="entry name" value="Homodimeric domain of signal transducing histidine kinase"/>
    <property type="match status" value="1"/>
</dbReference>
<feature type="transmembrane region" description="Helical" evidence="13">
    <location>
        <begin position="792"/>
        <end position="812"/>
    </location>
</feature>
<dbReference type="GeneID" id="29452365"/>
<organism evidence="17 19">
    <name type="scientific">Bacteroides ovatus</name>
    <dbReference type="NCBI Taxonomy" id="28116"/>
    <lineage>
        <taxon>Bacteria</taxon>
        <taxon>Pseudomonadati</taxon>
        <taxon>Bacteroidota</taxon>
        <taxon>Bacteroidia</taxon>
        <taxon>Bacteroidales</taxon>
        <taxon>Bacteroidaceae</taxon>
        <taxon>Bacteroides</taxon>
    </lineage>
</organism>
<dbReference type="SMART" id="SM00342">
    <property type="entry name" value="HTH_ARAC"/>
    <property type="match status" value="1"/>
</dbReference>
<dbReference type="SUPFAM" id="SSF55874">
    <property type="entry name" value="ATPase domain of HSP90 chaperone/DNA topoisomerase II/histidine kinase"/>
    <property type="match status" value="1"/>
</dbReference>
<dbReference type="EMBL" id="VWLX01000001">
    <property type="protein sequence ID" value="KAA3809279.1"/>
    <property type="molecule type" value="Genomic_DNA"/>
</dbReference>
<keyword evidence="7" id="KW-0067">ATP-binding</keyword>
<dbReference type="InterPro" id="IPR013783">
    <property type="entry name" value="Ig-like_fold"/>
</dbReference>
<feature type="modified residue" description="4-aspartylphosphate" evidence="12">
    <location>
        <position position="1163"/>
    </location>
</feature>
<dbReference type="Pfam" id="PF07494">
    <property type="entry name" value="Reg_prop"/>
    <property type="match status" value="3"/>
</dbReference>
<dbReference type="InterPro" id="IPR018060">
    <property type="entry name" value="HTH_AraC"/>
</dbReference>
<keyword evidence="8" id="KW-0902">Two-component regulatory system</keyword>
<dbReference type="PRINTS" id="PR00344">
    <property type="entry name" value="BCTRLSENSOR"/>
</dbReference>
<dbReference type="SUPFAM" id="SSF63829">
    <property type="entry name" value="Calcium-dependent phosphotriesterase"/>
    <property type="match status" value="3"/>
</dbReference>
<evidence type="ECO:0000256" key="12">
    <source>
        <dbReference type="PROSITE-ProRule" id="PRU00169"/>
    </source>
</evidence>
<comment type="caution">
    <text evidence="17">The sequence shown here is derived from an EMBL/GenBank/DDBJ whole genome shotgun (WGS) entry which is preliminary data.</text>
</comment>
<evidence type="ECO:0000259" key="15">
    <source>
        <dbReference type="PROSITE" id="PS50109"/>
    </source>
</evidence>
<dbReference type="PROSITE" id="PS01124">
    <property type="entry name" value="HTH_ARAC_FAMILY_2"/>
    <property type="match status" value="1"/>
</dbReference>
<keyword evidence="13" id="KW-0472">Membrane</keyword>
<evidence type="ECO:0000313" key="19">
    <source>
        <dbReference type="Proteomes" id="UP000460135"/>
    </source>
</evidence>
<evidence type="ECO:0000256" key="2">
    <source>
        <dbReference type="ARBA" id="ARBA00012438"/>
    </source>
</evidence>
<dbReference type="InterPro" id="IPR001789">
    <property type="entry name" value="Sig_transdc_resp-reg_receiver"/>
</dbReference>
<gene>
    <name evidence="17" type="ORF">F3F51_00080</name>
    <name evidence="18" type="ORF">PO240_07170</name>
</gene>
<keyword evidence="9" id="KW-0805">Transcription regulation</keyword>